<comment type="cofactor">
    <cofactor evidence="1">
        <name>(6R)-5,10-methylene-5,6,7,8-tetrahydrofolate</name>
        <dbReference type="ChEBI" id="CHEBI:15636"/>
    </cofactor>
</comment>
<dbReference type="RefSeq" id="WP_275090072.1">
    <property type="nucleotide sequence ID" value="NZ_CP119078.1"/>
</dbReference>
<evidence type="ECO:0000256" key="3">
    <source>
        <dbReference type="ARBA" id="ARBA00005862"/>
    </source>
</evidence>
<protein>
    <submittedName>
        <fullName evidence="9">Deoxyribodipyrimidine photo-lyase</fullName>
    </submittedName>
</protein>
<dbReference type="InterPro" id="IPR014729">
    <property type="entry name" value="Rossmann-like_a/b/a_fold"/>
</dbReference>
<dbReference type="PRINTS" id="PR00147">
    <property type="entry name" value="DNAPHOTLYASE"/>
</dbReference>
<dbReference type="Gene3D" id="1.10.579.10">
    <property type="entry name" value="DNA Cyclobutane Dipyrimidine Photolyase, subunit A, domain 3"/>
    <property type="match status" value="1"/>
</dbReference>
<evidence type="ECO:0000313" key="9">
    <source>
        <dbReference type="EMBL" id="WED44255.1"/>
    </source>
</evidence>
<evidence type="ECO:0000313" key="10">
    <source>
        <dbReference type="Proteomes" id="UP001222087"/>
    </source>
</evidence>
<reference evidence="9 10" key="1">
    <citation type="submission" date="2023-02" db="EMBL/GenBank/DDBJ databases">
        <title>Genome Sequence of L. cardiaca H63T.</title>
        <authorList>
            <person name="Lopez A.E."/>
            <person name="Cianciotto N.P."/>
        </authorList>
    </citation>
    <scope>NUCLEOTIDE SEQUENCE [LARGE SCALE GENOMIC DNA]</scope>
    <source>
        <strain evidence="9 10">H63</strain>
    </source>
</reference>
<comment type="similarity">
    <text evidence="7">Belongs to the DNA photolyase family.</text>
</comment>
<dbReference type="Pfam" id="PF00875">
    <property type="entry name" value="DNA_photolyase"/>
    <property type="match status" value="1"/>
</dbReference>
<dbReference type="InterPro" id="IPR036134">
    <property type="entry name" value="Crypto/Photolyase_FAD-like_sf"/>
</dbReference>
<evidence type="ECO:0000256" key="6">
    <source>
        <dbReference type="ARBA" id="ARBA00022991"/>
    </source>
</evidence>
<organism evidence="9 10">
    <name type="scientific">Legionella cardiaca</name>
    <dbReference type="NCBI Taxonomy" id="1071983"/>
    <lineage>
        <taxon>Bacteria</taxon>
        <taxon>Pseudomonadati</taxon>
        <taxon>Pseudomonadota</taxon>
        <taxon>Gammaproteobacteria</taxon>
        <taxon>Legionellales</taxon>
        <taxon>Legionellaceae</taxon>
        <taxon>Legionella</taxon>
    </lineage>
</organism>
<dbReference type="PANTHER" id="PTHR11455:SF9">
    <property type="entry name" value="CRYPTOCHROME CIRCADIAN CLOCK 5 ISOFORM X1"/>
    <property type="match status" value="1"/>
</dbReference>
<dbReference type="InterPro" id="IPR006050">
    <property type="entry name" value="DNA_photolyase_N"/>
</dbReference>
<name>A0ABY8AUA3_9GAMM</name>
<gene>
    <name evidence="9" type="ORF">PXX05_05575</name>
</gene>
<dbReference type="Proteomes" id="UP001222087">
    <property type="component" value="Chromosome"/>
</dbReference>
<dbReference type="SUPFAM" id="SSF52425">
    <property type="entry name" value="Cryptochrome/photolyase, N-terminal domain"/>
    <property type="match status" value="1"/>
</dbReference>
<dbReference type="Pfam" id="PF03441">
    <property type="entry name" value="FAD_binding_7"/>
    <property type="match status" value="1"/>
</dbReference>
<comment type="similarity">
    <text evidence="3">Belongs to the DNA photolyase class-1 family.</text>
</comment>
<dbReference type="InterPro" id="IPR036155">
    <property type="entry name" value="Crypto/Photolyase_N_sf"/>
</dbReference>
<dbReference type="InterPro" id="IPR018394">
    <property type="entry name" value="DNA_photolyase_1_CS_C"/>
</dbReference>
<dbReference type="InterPro" id="IPR005101">
    <property type="entry name" value="Cryptochr/Photolyase_FAD-bd"/>
</dbReference>
<dbReference type="PANTHER" id="PTHR11455">
    <property type="entry name" value="CRYPTOCHROME"/>
    <property type="match status" value="1"/>
</dbReference>
<feature type="domain" description="Photolyase/cryptochrome alpha/beta" evidence="8">
    <location>
        <begin position="2"/>
        <end position="129"/>
    </location>
</feature>
<proteinExistence type="inferred from homology"/>
<dbReference type="PROSITE" id="PS00394">
    <property type="entry name" value="DNA_PHOTOLYASES_1_1"/>
    <property type="match status" value="1"/>
</dbReference>
<dbReference type="Gene3D" id="3.40.50.620">
    <property type="entry name" value="HUPs"/>
    <property type="match status" value="1"/>
</dbReference>
<evidence type="ECO:0000256" key="1">
    <source>
        <dbReference type="ARBA" id="ARBA00001932"/>
    </source>
</evidence>
<keyword evidence="4 7" id="KW-0285">Flavoprotein</keyword>
<accession>A0ABY8AUA3</accession>
<dbReference type="PROSITE" id="PS00691">
    <property type="entry name" value="DNA_PHOTOLYASES_1_2"/>
    <property type="match status" value="1"/>
</dbReference>
<sequence length="473" mass="54826">MSSALVWFRQDLRLADNPAFFEACTNYETVIPVYILDEKNSFLGEAQAWWLHHSLQALNDSLTNQLGLTLILRKGNPLDIILDLVKTSGVEAIYWNRCYEPKSIERDKKIKAILQESEVDVFSFNGSLLNEPWTISNKNGDFFKVFTPYWKTCRQLLFSQPEQLITHNPVSIDVVSDKLQDWKLLPHLDWASRFADFWMPGEKGAQQRLNEFITRHLQGYKINRDIPAKQATSHLSPHLHFGEISPWSILRAVEDAKLDPHCDLAGAEHFLSELGWREFSYYLLYHVPSLPYQNFKNEFDTFPWHNNESLLKQWQKAMTGYPIVDAGMRELWATGYMHNRVRMIVASFLTKGLFIDWRLGADWFLDTLVDADLANNSASWQWVAGCGADAAPYFRIFNPVLQSQKFDPNGVYIRRWVPELACLNNIEIHAPWESTNATSIYSTINYPKPIINHSESRSKALIYYSQLKKRTNP</sequence>
<dbReference type="InterPro" id="IPR002081">
    <property type="entry name" value="Cryptochrome/DNA_photolyase_1"/>
</dbReference>
<evidence type="ECO:0000259" key="8">
    <source>
        <dbReference type="PROSITE" id="PS51645"/>
    </source>
</evidence>
<dbReference type="Gene3D" id="1.25.40.80">
    <property type="match status" value="1"/>
</dbReference>
<dbReference type="PROSITE" id="PS51645">
    <property type="entry name" value="PHR_CRY_ALPHA_BETA"/>
    <property type="match status" value="1"/>
</dbReference>
<evidence type="ECO:0000256" key="4">
    <source>
        <dbReference type="ARBA" id="ARBA00022630"/>
    </source>
</evidence>
<dbReference type="SUPFAM" id="SSF48173">
    <property type="entry name" value="Cryptochrome/photolyase FAD-binding domain"/>
    <property type="match status" value="1"/>
</dbReference>
<keyword evidence="10" id="KW-1185">Reference proteome</keyword>
<keyword evidence="5 7" id="KW-0274">FAD</keyword>
<evidence type="ECO:0000256" key="5">
    <source>
        <dbReference type="ARBA" id="ARBA00022827"/>
    </source>
</evidence>
<evidence type="ECO:0000256" key="2">
    <source>
        <dbReference type="ARBA" id="ARBA00001974"/>
    </source>
</evidence>
<dbReference type="EMBL" id="CP119078">
    <property type="protein sequence ID" value="WED44255.1"/>
    <property type="molecule type" value="Genomic_DNA"/>
</dbReference>
<keyword evidence="6 7" id="KW-0157">Chromophore</keyword>
<comment type="cofactor">
    <cofactor evidence="2">
        <name>FAD</name>
        <dbReference type="ChEBI" id="CHEBI:57692"/>
    </cofactor>
</comment>
<evidence type="ECO:0000256" key="7">
    <source>
        <dbReference type="RuleBase" id="RU004182"/>
    </source>
</evidence>